<dbReference type="InterPro" id="IPR032054">
    <property type="entry name" value="Cdt1_C"/>
</dbReference>
<dbReference type="Proteomes" id="UP000005222">
    <property type="component" value="Chromosome E"/>
</dbReference>
<keyword evidence="2" id="KW-0131">Cell cycle</keyword>
<evidence type="ECO:0000313" key="5">
    <source>
        <dbReference type="Proteomes" id="UP000005222"/>
    </source>
</evidence>
<name>G8YP83_PICSO</name>
<proteinExistence type="inferred from homology"/>
<dbReference type="AlphaFoldDB" id="G8YP83"/>
<dbReference type="eggNOG" id="ENOG502QRI1">
    <property type="taxonomic scope" value="Eukaryota"/>
</dbReference>
<sequence length="309" mass="35469">MCISNFTFKKHNCIEKGEFERLLKIFKGIDSSISVYYGSHTSPPGLNGILRSTSSLMGRVVRYEEVSKLLAIYPGSYSLQVNHGSNIEDEFTISFGYSTEDKKISILNDRETAFIEKANLWIKNNQDRDDVPSLPIEDFVETDKTKSSNIKSGTKNDNIFKELKNSSEKFRFKMKHEREVQSSNNGLSLLQRIKLKEKARKEEDKYDHTQIKRNKFIKNKLKSIYDILYHVHEDQSTGKLKSYSMPKIIATIKDSSTHPIHEDEAQDVVKALASILGRNRMEIVSRNGITALKIIVLDRSQDLKVLEND</sequence>
<evidence type="ECO:0000259" key="3">
    <source>
        <dbReference type="Pfam" id="PF16679"/>
    </source>
</evidence>
<dbReference type="OrthoDB" id="3981148at2759"/>
<organism evidence="4 5">
    <name type="scientific">Pichia sorbitophila (strain ATCC MYA-4447 / BCRC 22081 / CBS 7064 / NBRC 10061 / NRRL Y-12695)</name>
    <name type="common">Hybrid yeast</name>
    <dbReference type="NCBI Taxonomy" id="559304"/>
    <lineage>
        <taxon>Eukaryota</taxon>
        <taxon>Fungi</taxon>
        <taxon>Dikarya</taxon>
        <taxon>Ascomycota</taxon>
        <taxon>Saccharomycotina</taxon>
        <taxon>Pichiomycetes</taxon>
        <taxon>Debaryomycetaceae</taxon>
        <taxon>Millerozyma</taxon>
    </lineage>
</organism>
<dbReference type="Gene3D" id="1.10.10.1420">
    <property type="entry name" value="DNA replication factor Cdt1, C-terminal WH domain"/>
    <property type="match status" value="1"/>
</dbReference>
<dbReference type="EMBL" id="FO082055">
    <property type="protein sequence ID" value="CCE79751.1"/>
    <property type="molecule type" value="Genomic_DNA"/>
</dbReference>
<evidence type="ECO:0000313" key="4">
    <source>
        <dbReference type="EMBL" id="CCE79751.1"/>
    </source>
</evidence>
<accession>G8YP83</accession>
<reference evidence="4 5" key="1">
    <citation type="journal article" date="2012" name="G3 (Bethesda)">
        <title>Pichia sorbitophila, an interspecies yeast hybrid reveals early steps of genome resolution following polyploidization.</title>
        <authorList>
            <person name="Leh Louis V."/>
            <person name="Despons L."/>
            <person name="Friedrich A."/>
            <person name="Martin T."/>
            <person name="Durrens P."/>
            <person name="Casaregola S."/>
            <person name="Neuveglise C."/>
            <person name="Fairhead C."/>
            <person name="Marck C."/>
            <person name="Cruz J.A."/>
            <person name="Straub M.L."/>
            <person name="Kugler V."/>
            <person name="Sacerdot C."/>
            <person name="Uzunov Z."/>
            <person name="Thierry A."/>
            <person name="Weiss S."/>
            <person name="Bleykasten C."/>
            <person name="De Montigny J."/>
            <person name="Jacques N."/>
            <person name="Jung P."/>
            <person name="Lemaire M."/>
            <person name="Mallet S."/>
            <person name="Morel G."/>
            <person name="Richard G.F."/>
            <person name="Sarkar A."/>
            <person name="Savel G."/>
            <person name="Schacherer J."/>
            <person name="Seret M.L."/>
            <person name="Talla E."/>
            <person name="Samson G."/>
            <person name="Jubin C."/>
            <person name="Poulain J."/>
            <person name="Vacherie B."/>
            <person name="Barbe V."/>
            <person name="Pelletier E."/>
            <person name="Sherman D.J."/>
            <person name="Westhof E."/>
            <person name="Weissenbach J."/>
            <person name="Baret P.V."/>
            <person name="Wincker P."/>
            <person name="Gaillardin C."/>
            <person name="Dujon B."/>
            <person name="Souciet J.L."/>
        </authorList>
    </citation>
    <scope>NUCLEOTIDE SEQUENCE [LARGE SCALE GENOMIC DNA]</scope>
    <source>
        <strain evidence="5">ATCC MYA-4447 / BCRC 22081 / CBS 7064 / NBRC 10061 / NRRL Y-12695</strain>
    </source>
</reference>
<dbReference type="InterPro" id="IPR038090">
    <property type="entry name" value="Cdt1_C_WH_dom_sf"/>
</dbReference>
<dbReference type="HOGENOM" id="CLU_077448_0_0_1"/>
<dbReference type="OMA" id="ERHINDE"/>
<keyword evidence="5" id="KW-1185">Reference proteome</keyword>
<comment type="similarity">
    <text evidence="1">Belongs to the Cdt1 family.</text>
</comment>
<dbReference type="InParanoid" id="G8YP83"/>
<evidence type="ECO:0000256" key="2">
    <source>
        <dbReference type="ARBA" id="ARBA00023306"/>
    </source>
</evidence>
<gene>
    <name evidence="4" type="primary">Piso0_001839</name>
    <name evidence="4" type="ORF">GNLVRS01_PISO0E13798g</name>
</gene>
<evidence type="ECO:0000256" key="1">
    <source>
        <dbReference type="ARBA" id="ARBA00008356"/>
    </source>
</evidence>
<dbReference type="STRING" id="559304.G8YP83"/>
<protein>
    <submittedName>
        <fullName evidence="4">Piso0_001839 protein</fullName>
    </submittedName>
</protein>
<dbReference type="Pfam" id="PF16679">
    <property type="entry name" value="CDT1_C"/>
    <property type="match status" value="1"/>
</dbReference>
<feature type="domain" description="DNA replication factor Cdt1 C-terminal" evidence="3">
    <location>
        <begin position="188"/>
        <end position="276"/>
    </location>
</feature>